<evidence type="ECO:0000256" key="6">
    <source>
        <dbReference type="SAM" id="Phobius"/>
    </source>
</evidence>
<dbReference type="PANTHER" id="PTHR33545">
    <property type="entry name" value="UPF0750 MEMBRANE PROTEIN YITT-RELATED"/>
    <property type="match status" value="1"/>
</dbReference>
<feature type="transmembrane region" description="Helical" evidence="6">
    <location>
        <begin position="178"/>
        <end position="197"/>
    </location>
</feature>
<evidence type="ECO:0000256" key="5">
    <source>
        <dbReference type="ARBA" id="ARBA00023136"/>
    </source>
</evidence>
<reference evidence="8" key="2">
    <citation type="journal article" date="2021" name="PeerJ">
        <title>Extensive microbial diversity within the chicken gut microbiome revealed by metagenomics and culture.</title>
        <authorList>
            <person name="Gilroy R."/>
            <person name="Ravi A."/>
            <person name="Getino M."/>
            <person name="Pursley I."/>
            <person name="Horton D.L."/>
            <person name="Alikhan N.F."/>
            <person name="Baker D."/>
            <person name="Gharbi K."/>
            <person name="Hall N."/>
            <person name="Watson M."/>
            <person name="Adriaenssens E.M."/>
            <person name="Foster-Nyarko E."/>
            <person name="Jarju S."/>
            <person name="Secka A."/>
            <person name="Antonio M."/>
            <person name="Oren A."/>
            <person name="Chaudhuri R.R."/>
            <person name="La Ragione R."/>
            <person name="Hildebrand F."/>
            <person name="Pallen M.J."/>
        </authorList>
    </citation>
    <scope>NUCLEOTIDE SEQUENCE</scope>
    <source>
        <strain evidence="8">ChiSjej3B21-11622</strain>
    </source>
</reference>
<dbReference type="Pfam" id="PF02588">
    <property type="entry name" value="YitT_membrane"/>
    <property type="match status" value="1"/>
</dbReference>
<gene>
    <name evidence="8" type="ORF">IAB26_06145</name>
</gene>
<dbReference type="Pfam" id="PF10035">
    <property type="entry name" value="DUF2179"/>
    <property type="match status" value="1"/>
</dbReference>
<dbReference type="Gene3D" id="3.30.70.120">
    <property type="match status" value="1"/>
</dbReference>
<keyword evidence="3 6" id="KW-0812">Transmembrane</keyword>
<dbReference type="PIRSF" id="PIRSF006483">
    <property type="entry name" value="Membrane_protein_YitT"/>
    <property type="match status" value="1"/>
</dbReference>
<comment type="subcellular location">
    <subcellularLocation>
        <location evidence="1">Cell membrane</location>
        <topology evidence="1">Multi-pass membrane protein</topology>
    </subcellularLocation>
</comment>
<feature type="transmembrane region" description="Helical" evidence="6">
    <location>
        <begin position="12"/>
        <end position="32"/>
    </location>
</feature>
<dbReference type="PANTHER" id="PTHR33545:SF5">
    <property type="entry name" value="UPF0750 MEMBRANE PROTEIN YITT"/>
    <property type="match status" value="1"/>
</dbReference>
<evidence type="ECO:0000259" key="7">
    <source>
        <dbReference type="Pfam" id="PF10035"/>
    </source>
</evidence>
<reference evidence="8" key="1">
    <citation type="submission" date="2020-10" db="EMBL/GenBank/DDBJ databases">
        <authorList>
            <person name="Gilroy R."/>
        </authorList>
    </citation>
    <scope>NUCLEOTIDE SEQUENCE</scope>
    <source>
        <strain evidence="8">ChiSjej3B21-11622</strain>
    </source>
</reference>
<feature type="transmembrane region" description="Helical" evidence="6">
    <location>
        <begin position="52"/>
        <end position="73"/>
    </location>
</feature>
<evidence type="ECO:0000256" key="2">
    <source>
        <dbReference type="ARBA" id="ARBA00022475"/>
    </source>
</evidence>
<dbReference type="EMBL" id="DVFT01000092">
    <property type="protein sequence ID" value="HIQ96123.1"/>
    <property type="molecule type" value="Genomic_DNA"/>
</dbReference>
<sequence>MAGRKNVKKIVLDIFFEMVGSMLIALGLYNFALAAEFPMSGFSGLALIIYRLTGLPIGVSTVLLNVPVAILCWKILGRSFFLRSIRCMVISSLLVDVAAPLLPAYHGEPMLAAICTGILSGIGYAMIYMRNSSTGGADFITMSLKAKRPYMSLGKIIFAMDCGIVLLGGLIFQDADGVIYGLIINFILSFVIDKVMYGMNAGKLALIVTDKGEEMTNRIDRYSGRGSTLIHAEGGYRREEKRVVMCACSTKEMYLVEQAVKEIDPDSFMIVMESSEVLGEGFRVTRVAQSEREQKR</sequence>
<evidence type="ECO:0000313" key="8">
    <source>
        <dbReference type="EMBL" id="HIQ96123.1"/>
    </source>
</evidence>
<feature type="transmembrane region" description="Helical" evidence="6">
    <location>
        <begin position="85"/>
        <end position="105"/>
    </location>
</feature>
<keyword evidence="4 6" id="KW-1133">Transmembrane helix</keyword>
<evidence type="ECO:0000256" key="4">
    <source>
        <dbReference type="ARBA" id="ARBA00022989"/>
    </source>
</evidence>
<feature type="transmembrane region" description="Helical" evidence="6">
    <location>
        <begin position="150"/>
        <end position="172"/>
    </location>
</feature>
<dbReference type="CDD" id="cd16380">
    <property type="entry name" value="YitT_C"/>
    <property type="match status" value="1"/>
</dbReference>
<feature type="domain" description="DUF2179" evidence="7">
    <location>
        <begin position="225"/>
        <end position="279"/>
    </location>
</feature>
<accession>A0A9D1D120</accession>
<dbReference type="InterPro" id="IPR015867">
    <property type="entry name" value="N-reg_PII/ATP_PRibTrfase_C"/>
</dbReference>
<evidence type="ECO:0000313" key="9">
    <source>
        <dbReference type="Proteomes" id="UP000886886"/>
    </source>
</evidence>
<keyword evidence="2" id="KW-1003">Cell membrane</keyword>
<evidence type="ECO:0000256" key="3">
    <source>
        <dbReference type="ARBA" id="ARBA00022692"/>
    </source>
</evidence>
<keyword evidence="5 6" id="KW-0472">Membrane</keyword>
<dbReference type="InterPro" id="IPR019264">
    <property type="entry name" value="DUF2179"/>
</dbReference>
<organism evidence="8 9">
    <name type="scientific">Candidatus Limivivens merdigallinarum</name>
    <dbReference type="NCBI Taxonomy" id="2840859"/>
    <lineage>
        <taxon>Bacteria</taxon>
        <taxon>Bacillati</taxon>
        <taxon>Bacillota</taxon>
        <taxon>Clostridia</taxon>
        <taxon>Lachnospirales</taxon>
        <taxon>Lachnospiraceae</taxon>
        <taxon>Lachnospiraceae incertae sedis</taxon>
        <taxon>Candidatus Limivivens</taxon>
    </lineage>
</organism>
<evidence type="ECO:0000256" key="1">
    <source>
        <dbReference type="ARBA" id="ARBA00004651"/>
    </source>
</evidence>
<dbReference type="AlphaFoldDB" id="A0A9D1D120"/>
<dbReference type="InterPro" id="IPR051461">
    <property type="entry name" value="UPF0750_membrane"/>
</dbReference>
<dbReference type="GO" id="GO:0005886">
    <property type="term" value="C:plasma membrane"/>
    <property type="evidence" value="ECO:0007669"/>
    <property type="project" value="UniProtKB-SubCell"/>
</dbReference>
<protein>
    <submittedName>
        <fullName evidence="8">YitT family protein</fullName>
    </submittedName>
</protein>
<comment type="caution">
    <text evidence="8">The sequence shown here is derived from an EMBL/GenBank/DDBJ whole genome shotgun (WGS) entry which is preliminary data.</text>
</comment>
<dbReference type="InterPro" id="IPR003740">
    <property type="entry name" value="YitT"/>
</dbReference>
<feature type="transmembrane region" description="Helical" evidence="6">
    <location>
        <begin position="111"/>
        <end position="129"/>
    </location>
</feature>
<dbReference type="Proteomes" id="UP000886886">
    <property type="component" value="Unassembled WGS sequence"/>
</dbReference>
<name>A0A9D1D120_9FIRM</name>
<proteinExistence type="predicted"/>